<dbReference type="InterPro" id="IPR040026">
    <property type="entry name" value="FliD"/>
</dbReference>
<evidence type="ECO:0000256" key="2">
    <source>
        <dbReference type="ARBA" id="ARBA00011255"/>
    </source>
</evidence>
<sequence>MLQVKNRIDDMAAEIAQRKMGAEFGRLGKDKAGNDARQKGVATLKEALGNFEKQLRRVGDSADLHQHKATQSSDSAFSVKLEKGAQQLDFDVHVKQLATVHQVQITDVAALKGGKLTINGGNDAIALDTSGLDLATAEGVRELARRINANAALKDAVRADLRHVPGQQTPYLLLTATKSGAEAKFDVQSNAGPNLGAPNAAVLAQGQNAIVRIGNQGAEETYPTNEVTLFTGVTLSLKKANAAAETTRVSITPDMEGTAANMRTLVQAYDAVRKQLRDLMDPGTPGASMSPDSDEKGDVKPAGPFYADAGVRALLRDLERTFERPMTIDGKTFDPALFGVKRNADGSVTFDQKRFEAAYSDDKALLSKWFGESADVMKRDTGTDLDKQPAGMRLAVRIREWTDEITGVLKHRTDTDEVTTQRLAAKEDQLKARFLALVARYTDELARAEQVQQQMKETRGFVDALFRGSRKSDE</sequence>
<evidence type="ECO:0000256" key="4">
    <source>
        <dbReference type="ARBA" id="ARBA00023143"/>
    </source>
</evidence>
<accession>A0A5E4SAN3</accession>
<dbReference type="EMBL" id="CABPSM010000001">
    <property type="protein sequence ID" value="VVD71268.1"/>
    <property type="molecule type" value="Genomic_DNA"/>
</dbReference>
<evidence type="ECO:0000256" key="6">
    <source>
        <dbReference type="SAM" id="MobiDB-lite"/>
    </source>
</evidence>
<dbReference type="InterPro" id="IPR010809">
    <property type="entry name" value="FliD_C"/>
</dbReference>
<dbReference type="PANTHER" id="PTHR30288:SF0">
    <property type="entry name" value="FLAGELLAR HOOK-ASSOCIATED PROTEIN 2"/>
    <property type="match status" value="1"/>
</dbReference>
<dbReference type="RefSeq" id="WP_150619127.1">
    <property type="nucleotide sequence ID" value="NZ_CABPSM010000001.1"/>
</dbReference>
<comment type="subunit">
    <text evidence="2 5">Homopentamer.</text>
</comment>
<keyword evidence="10" id="KW-1185">Reference proteome</keyword>
<feature type="domain" description="Flagellar hook-associated protein 2 C-terminal" evidence="8">
    <location>
        <begin position="206"/>
        <end position="456"/>
    </location>
</feature>
<feature type="region of interest" description="Disordered" evidence="6">
    <location>
        <begin position="279"/>
        <end position="298"/>
    </location>
</feature>
<feature type="domain" description="Flagellar hook-associated protein 2 N-terminal" evidence="7">
    <location>
        <begin position="26"/>
        <end position="101"/>
    </location>
</feature>
<keyword evidence="4 5" id="KW-0975">Bacterial flagellum</keyword>
<keyword evidence="3" id="KW-0175">Coiled coil</keyword>
<dbReference type="InterPro" id="IPR003481">
    <property type="entry name" value="FliD_N"/>
</dbReference>
<protein>
    <recommendedName>
        <fullName evidence="5">Flagellar hook-associated protein 2</fullName>
        <shortName evidence="5">HAP2</shortName>
    </recommendedName>
    <alternativeName>
        <fullName evidence="5">Flagellar cap protein</fullName>
    </alternativeName>
</protein>
<evidence type="ECO:0000313" key="9">
    <source>
        <dbReference type="EMBL" id="VVD71268.1"/>
    </source>
</evidence>
<evidence type="ECO:0000256" key="5">
    <source>
        <dbReference type="RuleBase" id="RU362066"/>
    </source>
</evidence>
<reference evidence="9 10" key="1">
    <citation type="submission" date="2019-08" db="EMBL/GenBank/DDBJ databases">
        <authorList>
            <person name="Peeters C."/>
        </authorList>
    </citation>
    <scope>NUCLEOTIDE SEQUENCE [LARGE SCALE GENOMIC DNA]</scope>
    <source>
        <strain evidence="9 10">LMG 31112</strain>
    </source>
</reference>
<dbReference type="AlphaFoldDB" id="A0A5E4SAN3"/>
<dbReference type="PANTHER" id="PTHR30288">
    <property type="entry name" value="FLAGELLAR CAP/ASSEMBLY PROTEIN FLID"/>
    <property type="match status" value="1"/>
</dbReference>
<evidence type="ECO:0000256" key="1">
    <source>
        <dbReference type="ARBA" id="ARBA00009764"/>
    </source>
</evidence>
<keyword evidence="9" id="KW-0282">Flagellum</keyword>
<dbReference type="Proteomes" id="UP000343317">
    <property type="component" value="Unassembled WGS sequence"/>
</dbReference>
<dbReference type="GO" id="GO:0071973">
    <property type="term" value="P:bacterial-type flagellum-dependent cell motility"/>
    <property type="evidence" value="ECO:0007669"/>
    <property type="project" value="TreeGrafter"/>
</dbReference>
<name>A0A5E4SAN3_9BURK</name>
<evidence type="ECO:0000259" key="7">
    <source>
        <dbReference type="Pfam" id="PF02465"/>
    </source>
</evidence>
<comment type="subcellular location">
    <subcellularLocation>
        <location evidence="5">Secreted</location>
    </subcellularLocation>
    <subcellularLocation>
        <location evidence="5">Bacterial flagellum</location>
    </subcellularLocation>
</comment>
<dbReference type="GO" id="GO:0009424">
    <property type="term" value="C:bacterial-type flagellum hook"/>
    <property type="evidence" value="ECO:0007669"/>
    <property type="project" value="UniProtKB-UniRule"/>
</dbReference>
<evidence type="ECO:0000259" key="8">
    <source>
        <dbReference type="Pfam" id="PF07195"/>
    </source>
</evidence>
<proteinExistence type="inferred from homology"/>
<evidence type="ECO:0000256" key="3">
    <source>
        <dbReference type="ARBA" id="ARBA00023054"/>
    </source>
</evidence>
<gene>
    <name evidence="9" type="ORF">PHO31112_00619</name>
</gene>
<keyword evidence="5" id="KW-0964">Secreted</keyword>
<comment type="function">
    <text evidence="5">Required for morphogenesis and for the elongation of the flagellar filament by facilitating polymerization of the flagellin monomers at the tip of growing filament. Forms a capping structure, which prevents flagellin subunits (transported through the central channel of the flagellum) from leaking out without polymerization at the distal end.</text>
</comment>
<evidence type="ECO:0000313" key="10">
    <source>
        <dbReference type="Proteomes" id="UP000343317"/>
    </source>
</evidence>
<organism evidence="9 10">
    <name type="scientific">Pandoraea horticolens</name>
    <dbReference type="NCBI Taxonomy" id="2508298"/>
    <lineage>
        <taxon>Bacteria</taxon>
        <taxon>Pseudomonadati</taxon>
        <taxon>Pseudomonadota</taxon>
        <taxon>Betaproteobacteria</taxon>
        <taxon>Burkholderiales</taxon>
        <taxon>Burkholderiaceae</taxon>
        <taxon>Pandoraea</taxon>
    </lineage>
</organism>
<dbReference type="Pfam" id="PF07195">
    <property type="entry name" value="FliD_C"/>
    <property type="match status" value="1"/>
</dbReference>
<keyword evidence="9" id="KW-0966">Cell projection</keyword>
<dbReference type="GO" id="GO:0005576">
    <property type="term" value="C:extracellular region"/>
    <property type="evidence" value="ECO:0007669"/>
    <property type="project" value="UniProtKB-SubCell"/>
</dbReference>
<comment type="similarity">
    <text evidence="1 5">Belongs to the FliD family.</text>
</comment>
<dbReference type="Pfam" id="PF02465">
    <property type="entry name" value="FliD_N"/>
    <property type="match status" value="1"/>
</dbReference>
<dbReference type="GO" id="GO:0007155">
    <property type="term" value="P:cell adhesion"/>
    <property type="evidence" value="ECO:0007669"/>
    <property type="project" value="InterPro"/>
</dbReference>
<dbReference type="GO" id="GO:0009421">
    <property type="term" value="C:bacterial-type flagellum filament cap"/>
    <property type="evidence" value="ECO:0007669"/>
    <property type="project" value="InterPro"/>
</dbReference>
<keyword evidence="9" id="KW-0969">Cilium</keyword>